<proteinExistence type="predicted"/>
<dbReference type="GO" id="GO:0035869">
    <property type="term" value="C:ciliary transition zone"/>
    <property type="evidence" value="ECO:0000318"/>
    <property type="project" value="GO_Central"/>
</dbReference>
<keyword evidence="2 5" id="KW-0812">Transmembrane</keyword>
<reference evidence="6 7" key="1">
    <citation type="journal article" date="2006" name="Nature">
        <title>Global trends of whole-genome duplications revealed by the ciliate Paramecium tetraurelia.</title>
        <authorList>
            <consortium name="Genoscope"/>
            <person name="Aury J.-M."/>
            <person name="Jaillon O."/>
            <person name="Duret L."/>
            <person name="Noel B."/>
            <person name="Jubin C."/>
            <person name="Porcel B.M."/>
            <person name="Segurens B."/>
            <person name="Daubin V."/>
            <person name="Anthouard V."/>
            <person name="Aiach N."/>
            <person name="Arnaiz O."/>
            <person name="Billaut A."/>
            <person name="Beisson J."/>
            <person name="Blanc I."/>
            <person name="Bouhouche K."/>
            <person name="Camara F."/>
            <person name="Duharcourt S."/>
            <person name="Guigo R."/>
            <person name="Gogendeau D."/>
            <person name="Katinka M."/>
            <person name="Keller A.-M."/>
            <person name="Kissmehl R."/>
            <person name="Klotz C."/>
            <person name="Koll F."/>
            <person name="Le Moue A."/>
            <person name="Lepere C."/>
            <person name="Malinsky S."/>
            <person name="Nowacki M."/>
            <person name="Nowak J.K."/>
            <person name="Plattner H."/>
            <person name="Poulain J."/>
            <person name="Ruiz F."/>
            <person name="Serrano V."/>
            <person name="Zagulski M."/>
            <person name="Dessen P."/>
            <person name="Betermier M."/>
            <person name="Weissenbach J."/>
            <person name="Scarpelli C."/>
            <person name="Schachter V."/>
            <person name="Sperling L."/>
            <person name="Meyer E."/>
            <person name="Cohen J."/>
            <person name="Wincker P."/>
        </authorList>
    </citation>
    <scope>NUCLEOTIDE SEQUENCE [LARGE SCALE GENOMIC DNA]</scope>
    <source>
        <strain evidence="6 7">Stock d4-2</strain>
    </source>
</reference>
<dbReference type="GO" id="GO:1905515">
    <property type="term" value="P:non-motile cilium assembly"/>
    <property type="evidence" value="ECO:0000318"/>
    <property type="project" value="GO_Central"/>
</dbReference>
<dbReference type="RefSeq" id="XP_001445582.1">
    <property type="nucleotide sequence ID" value="XM_001445545.1"/>
</dbReference>
<feature type="transmembrane region" description="Helical" evidence="5">
    <location>
        <begin position="105"/>
        <end position="128"/>
    </location>
</feature>
<sequence>MQNNKQSIRHIIYGSTSYPRPRATRFLESQLTASLLLQKLLYFNAYFSLLFLYITLGINIQRLWIVKSNLMDTLNLVLLLIWAVLEGFRLSNGYSGNIKEQFPELFSFVLITIVNIISLALQVMQYIIPTLNYPMQLGLVIIQTVLYFCEIMIAISSLCTQNKSQLALMSLRVPKSENDYQIKKRIDDLRIKQEEKQRLVEQEQERLTYQNNY</sequence>
<comment type="subcellular location">
    <subcellularLocation>
        <location evidence="1">Membrane</location>
        <topology evidence="1">Multi-pass membrane protein</topology>
    </subcellularLocation>
</comment>
<dbReference type="GO" id="GO:0016020">
    <property type="term" value="C:membrane"/>
    <property type="evidence" value="ECO:0007669"/>
    <property type="project" value="UniProtKB-SubCell"/>
</dbReference>
<evidence type="ECO:0000256" key="4">
    <source>
        <dbReference type="ARBA" id="ARBA00023136"/>
    </source>
</evidence>
<dbReference type="InParanoid" id="A0D568"/>
<organism evidence="6 7">
    <name type="scientific">Paramecium tetraurelia</name>
    <dbReference type="NCBI Taxonomy" id="5888"/>
    <lineage>
        <taxon>Eukaryota</taxon>
        <taxon>Sar</taxon>
        <taxon>Alveolata</taxon>
        <taxon>Ciliophora</taxon>
        <taxon>Intramacronucleata</taxon>
        <taxon>Oligohymenophorea</taxon>
        <taxon>Peniculida</taxon>
        <taxon>Parameciidae</taxon>
        <taxon>Paramecium</taxon>
    </lineage>
</organism>
<protein>
    <recommendedName>
        <fullName evidence="8">Transmembrane protein</fullName>
    </recommendedName>
</protein>
<dbReference type="AlphaFoldDB" id="A0D568"/>
<dbReference type="PANTHER" id="PTHR13531">
    <property type="entry name" value="GEO07735P1-RELATED-RELATED"/>
    <property type="match status" value="1"/>
</dbReference>
<evidence type="ECO:0000256" key="1">
    <source>
        <dbReference type="ARBA" id="ARBA00004141"/>
    </source>
</evidence>
<dbReference type="KEGG" id="ptm:GSPATT00013632001"/>
<dbReference type="GeneID" id="5031367"/>
<accession>A0D568</accession>
<dbReference type="PANTHER" id="PTHR13531:SF0">
    <property type="entry name" value="GEO07735P1-RELATED"/>
    <property type="match status" value="1"/>
</dbReference>
<dbReference type="OrthoDB" id="302557at2759"/>
<gene>
    <name evidence="6" type="ORF">GSPATT00013632001</name>
</gene>
<keyword evidence="4 5" id="KW-0472">Membrane</keyword>
<evidence type="ECO:0000313" key="7">
    <source>
        <dbReference type="Proteomes" id="UP000000600"/>
    </source>
</evidence>
<dbReference type="Pfam" id="PF09799">
    <property type="entry name" value="Transmemb_17"/>
    <property type="match status" value="1"/>
</dbReference>
<evidence type="ECO:0000256" key="3">
    <source>
        <dbReference type="ARBA" id="ARBA00022989"/>
    </source>
</evidence>
<dbReference type="STRING" id="5888.A0D568"/>
<feature type="transmembrane region" description="Helical" evidence="5">
    <location>
        <begin position="64"/>
        <end position="85"/>
    </location>
</feature>
<dbReference type="OMA" id="HENCIYI"/>
<evidence type="ECO:0000313" key="6">
    <source>
        <dbReference type="EMBL" id="CAK78185.1"/>
    </source>
</evidence>
<dbReference type="Proteomes" id="UP000000600">
    <property type="component" value="Unassembled WGS sequence"/>
</dbReference>
<dbReference type="InterPro" id="IPR019184">
    <property type="entry name" value="Uncharacterised_TM-17"/>
</dbReference>
<dbReference type="HOGENOM" id="CLU_1296566_0_0_1"/>
<evidence type="ECO:0000256" key="5">
    <source>
        <dbReference type="SAM" id="Phobius"/>
    </source>
</evidence>
<dbReference type="EMBL" id="CT868296">
    <property type="protein sequence ID" value="CAK78185.1"/>
    <property type="molecule type" value="Genomic_DNA"/>
</dbReference>
<name>A0D568_PARTE</name>
<keyword evidence="3 5" id="KW-1133">Transmembrane helix</keyword>
<evidence type="ECO:0000256" key="2">
    <source>
        <dbReference type="ARBA" id="ARBA00022692"/>
    </source>
</evidence>
<feature type="transmembrane region" description="Helical" evidence="5">
    <location>
        <begin position="140"/>
        <end position="159"/>
    </location>
</feature>
<keyword evidence="7" id="KW-1185">Reference proteome</keyword>
<feature type="transmembrane region" description="Helical" evidence="5">
    <location>
        <begin position="40"/>
        <end position="58"/>
    </location>
</feature>
<evidence type="ECO:0008006" key="8">
    <source>
        <dbReference type="Google" id="ProtNLM"/>
    </source>
</evidence>